<proteinExistence type="predicted"/>
<dbReference type="SMART" id="SM00028">
    <property type="entry name" value="TPR"/>
    <property type="match status" value="2"/>
</dbReference>
<evidence type="ECO:0000313" key="2">
    <source>
        <dbReference type="Proteomes" id="UP000460272"/>
    </source>
</evidence>
<dbReference type="Proteomes" id="UP000460272">
    <property type="component" value="Unassembled WGS sequence"/>
</dbReference>
<keyword evidence="2" id="KW-1185">Reference proteome</keyword>
<dbReference type="Gene3D" id="1.25.40.10">
    <property type="entry name" value="Tetratricopeptide repeat domain"/>
    <property type="match status" value="1"/>
</dbReference>
<protein>
    <submittedName>
        <fullName evidence="1">Uncharacterized protein</fullName>
    </submittedName>
</protein>
<evidence type="ECO:0000313" key="1">
    <source>
        <dbReference type="EMBL" id="TVZ06730.1"/>
    </source>
</evidence>
<dbReference type="InterPro" id="IPR011990">
    <property type="entry name" value="TPR-like_helical_dom_sf"/>
</dbReference>
<dbReference type="InterPro" id="IPR019734">
    <property type="entry name" value="TPR_rpt"/>
</dbReference>
<comment type="caution">
    <text evidence="1">The sequence shown here is derived from an EMBL/GenBank/DDBJ whole genome shotgun (WGS) entry which is preliminary data.</text>
</comment>
<dbReference type="EMBL" id="RPFW01000001">
    <property type="protein sequence ID" value="TVZ06730.1"/>
    <property type="molecule type" value="Genomic_DNA"/>
</dbReference>
<sequence length="291" mass="30930">MLRGPGQATWLRTLESERDNLSLAMDWAFRHDPDAAVRFASALAYFWLIGRHRSAVRQRIAAAVDKARDTSPVNRGRMLTWPAMLGCVEGRTGEAAAQAGEARELSLAAGDQWGLALCEAVLGLAVGLRGEVREAGELLESSRVGFGTAGDDWGMAIATMLYGFVTSFTAQHERGTALARESLDGFRAAGDPWGQTMSLELLGVLARRRGAFAAAISAFEEALGVVRDLGLRDEVPFLLADLGDLHVQLGDFETAAVLHKEALDLAQGTGATDAAALARGGLALAARRQGD</sequence>
<dbReference type="RefSeq" id="WP_145851483.1">
    <property type="nucleotide sequence ID" value="NZ_RPFW01000001.1"/>
</dbReference>
<dbReference type="SUPFAM" id="SSF48452">
    <property type="entry name" value="TPR-like"/>
    <property type="match status" value="1"/>
</dbReference>
<organism evidence="1 2">
    <name type="scientific">Trebonia kvetii</name>
    <dbReference type="NCBI Taxonomy" id="2480626"/>
    <lineage>
        <taxon>Bacteria</taxon>
        <taxon>Bacillati</taxon>
        <taxon>Actinomycetota</taxon>
        <taxon>Actinomycetes</taxon>
        <taxon>Streptosporangiales</taxon>
        <taxon>Treboniaceae</taxon>
        <taxon>Trebonia</taxon>
    </lineage>
</organism>
<accession>A0A6P2C6C6</accession>
<gene>
    <name evidence="1" type="ORF">EAS64_05015</name>
</gene>
<reference evidence="1 2" key="1">
    <citation type="submission" date="2018-11" db="EMBL/GenBank/DDBJ databases">
        <title>Trebonia kvetii gen.nov., sp.nov., a novel acidophilic actinobacterium, and proposal of the new actinobacterial family Treboniaceae fam. nov.</title>
        <authorList>
            <person name="Rapoport D."/>
            <person name="Sagova-Mareckova M."/>
            <person name="Sedlacek I."/>
            <person name="Provaznik J."/>
            <person name="Kralova S."/>
            <person name="Pavlinic D."/>
            <person name="Benes V."/>
            <person name="Kopecky J."/>
        </authorList>
    </citation>
    <scope>NUCLEOTIDE SEQUENCE [LARGE SCALE GENOMIC DNA]</scope>
    <source>
        <strain evidence="1 2">15Tr583</strain>
    </source>
</reference>
<dbReference type="AlphaFoldDB" id="A0A6P2C6C6"/>
<name>A0A6P2C6C6_9ACTN</name>